<name>A0A1M5EXL6_9BACT</name>
<sequence>MRKKLYHIIFSLLTLCCNALVSGQDIHFSQFFEAPLLRNPSLAGIFTGDIRIQTVYRDQWNSLTDAFKTFSLNGEYKMPVGKGSDFLTTGLQILHDRAGTVSWVSTHVLPALNFHKSLSNDKNRYLSLGFMGGFVQRSFDRSKMTTNSQYDGMGDGEIFLKPLYSYLDVSVGMSYNSQIGENPNNNFFVGAAYHHLNKPKNSFYRNASAELEPKWVGSAGVRLAVTPISYLTIQADHSRQGQFMETVGGALYGIKIGDDWDKPLYTIHGGAFLRWNDALIPVIKLDYAPFSASFSYDINLSKLKTSSYGRGGFELSISYIGFINREIESLNCPRF</sequence>
<gene>
    <name evidence="2" type="ORF">SAMN02745131_03660</name>
</gene>
<accession>A0A1M5EXL6</accession>
<evidence type="ECO:0000313" key="3">
    <source>
        <dbReference type="Proteomes" id="UP000184048"/>
    </source>
</evidence>
<reference evidence="2 3" key="1">
    <citation type="submission" date="2016-11" db="EMBL/GenBank/DDBJ databases">
        <authorList>
            <person name="Jaros S."/>
            <person name="Januszkiewicz K."/>
            <person name="Wedrychowicz H."/>
        </authorList>
    </citation>
    <scope>NUCLEOTIDE SEQUENCE [LARGE SCALE GENOMIC DNA]</scope>
    <source>
        <strain evidence="2 3">DSM 18119</strain>
    </source>
</reference>
<organism evidence="2 3">
    <name type="scientific">Flavisolibacter ginsengisoli DSM 18119</name>
    <dbReference type="NCBI Taxonomy" id="1121884"/>
    <lineage>
        <taxon>Bacteria</taxon>
        <taxon>Pseudomonadati</taxon>
        <taxon>Bacteroidota</taxon>
        <taxon>Chitinophagia</taxon>
        <taxon>Chitinophagales</taxon>
        <taxon>Chitinophagaceae</taxon>
        <taxon>Flavisolibacter</taxon>
    </lineage>
</organism>
<protein>
    <submittedName>
        <fullName evidence="2">Type IX secretion system membrane protein, PorP/SprF family</fullName>
    </submittedName>
</protein>
<evidence type="ECO:0000256" key="1">
    <source>
        <dbReference type="SAM" id="SignalP"/>
    </source>
</evidence>
<dbReference type="OrthoDB" id="1186563at2"/>
<dbReference type="STRING" id="1121884.SAMN02745131_03660"/>
<dbReference type="AlphaFoldDB" id="A0A1M5EXL6"/>
<dbReference type="Proteomes" id="UP000184048">
    <property type="component" value="Unassembled WGS sequence"/>
</dbReference>
<dbReference type="NCBIfam" id="TIGR03519">
    <property type="entry name" value="T9SS_PorP_fam"/>
    <property type="match status" value="1"/>
</dbReference>
<dbReference type="Pfam" id="PF11751">
    <property type="entry name" value="PorP_SprF"/>
    <property type="match status" value="1"/>
</dbReference>
<keyword evidence="3" id="KW-1185">Reference proteome</keyword>
<dbReference type="InterPro" id="IPR019861">
    <property type="entry name" value="PorP/SprF_Bacteroidetes"/>
</dbReference>
<dbReference type="RefSeq" id="WP_084080237.1">
    <property type="nucleotide sequence ID" value="NZ_FQUU01000020.1"/>
</dbReference>
<dbReference type="EMBL" id="FQUU01000020">
    <property type="protein sequence ID" value="SHF83781.1"/>
    <property type="molecule type" value="Genomic_DNA"/>
</dbReference>
<feature type="signal peptide" evidence="1">
    <location>
        <begin position="1"/>
        <end position="19"/>
    </location>
</feature>
<keyword evidence="1" id="KW-0732">Signal</keyword>
<evidence type="ECO:0000313" key="2">
    <source>
        <dbReference type="EMBL" id="SHF83781.1"/>
    </source>
</evidence>
<feature type="chain" id="PRO_5013110133" evidence="1">
    <location>
        <begin position="20"/>
        <end position="335"/>
    </location>
</feature>
<proteinExistence type="predicted"/>